<evidence type="ECO:0000313" key="6">
    <source>
        <dbReference type="Proteomes" id="UP000250831"/>
    </source>
</evidence>
<keyword evidence="1" id="KW-0479">Metal-binding</keyword>
<proteinExistence type="predicted"/>
<evidence type="ECO:0000256" key="3">
    <source>
        <dbReference type="SAM" id="MobiDB-lite"/>
    </source>
</evidence>
<organism evidence="5 6">
    <name type="scientific">Sphingobacterium athyrii</name>
    <dbReference type="NCBI Taxonomy" id="2152717"/>
    <lineage>
        <taxon>Bacteria</taxon>
        <taxon>Pseudomonadati</taxon>
        <taxon>Bacteroidota</taxon>
        <taxon>Sphingobacteriia</taxon>
        <taxon>Sphingobacteriales</taxon>
        <taxon>Sphingobacteriaceae</taxon>
        <taxon>Sphingobacterium</taxon>
    </lineage>
</organism>
<comment type="caution">
    <text evidence="5">The sequence shown here is derived from an EMBL/GenBank/DDBJ whole genome shotgun (WGS) entry which is preliminary data.</text>
</comment>
<dbReference type="InterPro" id="IPR052063">
    <property type="entry name" value="Polysaccharide_Lyase_1"/>
</dbReference>
<dbReference type="GO" id="GO:0016829">
    <property type="term" value="F:lyase activity"/>
    <property type="evidence" value="ECO:0007669"/>
    <property type="project" value="UniProtKB-KW"/>
</dbReference>
<dbReference type="Gene3D" id="2.160.20.10">
    <property type="entry name" value="Single-stranded right-handed beta-helix, Pectin lyase-like"/>
    <property type="match status" value="1"/>
</dbReference>
<gene>
    <name evidence="5" type="ORF">DCO56_14175</name>
</gene>
<dbReference type="GO" id="GO:0046872">
    <property type="term" value="F:metal ion binding"/>
    <property type="evidence" value="ECO:0007669"/>
    <property type="project" value="UniProtKB-KW"/>
</dbReference>
<reference evidence="5 6" key="1">
    <citation type="submission" date="2018-04" db="EMBL/GenBank/DDBJ databases">
        <title>Sphingobacterium sp. M46 Genome.</title>
        <authorList>
            <person name="Cheng J."/>
            <person name="Li Y."/>
        </authorList>
    </citation>
    <scope>NUCLEOTIDE SEQUENCE [LARGE SCALE GENOMIC DNA]</scope>
    <source>
        <strain evidence="5 6">M46</strain>
    </source>
</reference>
<evidence type="ECO:0000313" key="5">
    <source>
        <dbReference type="EMBL" id="PUV24629.1"/>
    </source>
</evidence>
<evidence type="ECO:0000256" key="4">
    <source>
        <dbReference type="SAM" id="SignalP"/>
    </source>
</evidence>
<dbReference type="PANTHER" id="PTHR42970">
    <property type="entry name" value="PECTATE LYASE C-RELATED"/>
    <property type="match status" value="1"/>
</dbReference>
<dbReference type="OrthoDB" id="8737820at2"/>
<dbReference type="AlphaFoldDB" id="A0A363NV21"/>
<keyword evidence="4" id="KW-0732">Signal</keyword>
<dbReference type="InterPro" id="IPR012334">
    <property type="entry name" value="Pectin_lyas_fold"/>
</dbReference>
<dbReference type="EMBL" id="QCXX01000003">
    <property type="protein sequence ID" value="PUV24629.1"/>
    <property type="molecule type" value="Genomic_DNA"/>
</dbReference>
<keyword evidence="2" id="KW-0325">Glycoprotein</keyword>
<evidence type="ECO:0000256" key="1">
    <source>
        <dbReference type="ARBA" id="ARBA00022723"/>
    </source>
</evidence>
<feature type="region of interest" description="Disordered" evidence="3">
    <location>
        <begin position="392"/>
        <end position="414"/>
    </location>
</feature>
<feature type="signal peptide" evidence="4">
    <location>
        <begin position="1"/>
        <end position="19"/>
    </location>
</feature>
<keyword evidence="5" id="KW-0456">Lyase</keyword>
<dbReference type="PANTHER" id="PTHR42970:SF1">
    <property type="entry name" value="PECTATE LYASE C-RELATED"/>
    <property type="match status" value="1"/>
</dbReference>
<evidence type="ECO:0000256" key="2">
    <source>
        <dbReference type="ARBA" id="ARBA00023180"/>
    </source>
</evidence>
<dbReference type="InterPro" id="IPR011050">
    <property type="entry name" value="Pectin_lyase_fold/virulence"/>
</dbReference>
<protein>
    <submittedName>
        <fullName evidence="5">Pectate lyase</fullName>
    </submittedName>
</protein>
<sequence length="454" mass="49571">MTQAYLIILLCCLSVLANAQQLAFPGAEGYGRFAKGGRGGDVYHVINLNDEGAGSLRYGLETANGPRTIVFSISGNIMLSKKLVVSTSNLTIAGQTAPGDGITLAGNSLYIQANDIIIRYIRVRFGDTSGQQADAISITKGKNIILDHVSASWSVDEALSSQSAHVDSLTVQWCMISESLQNSLHEKGAHGYGGIIGATRQSFHHNLYAHHSSRSPKVTGRRHCEVDFRNNVIYNWGFNNCYDGTASYMNWVNNYYKPGPATEQKVKHRIFQLSDAEIADVKNNSPEDSQKYETSLYAEGNFVEGSPEVTNNNWSGGIDFINGASEAKNRAKVPAFQAPTTMQQTAIDTYPLVVAGAGASLVRDLIDQRISREVLNGTYTYGKKGLIDSPKDVKGLPELTTLPPPPDTDNDGMPDSWEKHYGLDPTKPGDRNTYSTTGFTMLEVYLNELLLNKK</sequence>
<dbReference type="Proteomes" id="UP000250831">
    <property type="component" value="Unassembled WGS sequence"/>
</dbReference>
<accession>A0A363NV21</accession>
<feature type="chain" id="PRO_5016992986" evidence="4">
    <location>
        <begin position="20"/>
        <end position="454"/>
    </location>
</feature>
<dbReference type="SUPFAM" id="SSF51126">
    <property type="entry name" value="Pectin lyase-like"/>
    <property type="match status" value="1"/>
</dbReference>
<name>A0A363NV21_9SPHI</name>
<keyword evidence="6" id="KW-1185">Reference proteome</keyword>